<comment type="caution">
    <text evidence="10">The sequence shown here is derived from an EMBL/GenBank/DDBJ whole genome shotgun (WGS) entry which is preliminary data.</text>
</comment>
<dbReference type="Proteomes" id="UP000540685">
    <property type="component" value="Unassembled WGS sequence"/>
</dbReference>
<dbReference type="NCBIfam" id="TIGR00231">
    <property type="entry name" value="small_GTP"/>
    <property type="match status" value="1"/>
</dbReference>
<dbReference type="InterPro" id="IPR004540">
    <property type="entry name" value="Transl_elong_EFG/EF2"/>
</dbReference>
<evidence type="ECO:0000256" key="6">
    <source>
        <dbReference type="ARBA" id="ARBA00024731"/>
    </source>
</evidence>
<feature type="binding site" evidence="7">
    <location>
        <begin position="83"/>
        <end position="87"/>
    </location>
    <ligand>
        <name>GTP</name>
        <dbReference type="ChEBI" id="CHEBI:37565"/>
    </ligand>
</feature>
<dbReference type="CDD" id="cd16262">
    <property type="entry name" value="EFG_III"/>
    <property type="match status" value="1"/>
</dbReference>
<keyword evidence="2 7" id="KW-0547">Nucleotide-binding</keyword>
<dbReference type="FunFam" id="3.30.70.240:FF:000001">
    <property type="entry name" value="Elongation factor G"/>
    <property type="match status" value="1"/>
</dbReference>
<dbReference type="CDD" id="cd03713">
    <property type="entry name" value="EFG_mtEFG_C"/>
    <property type="match status" value="1"/>
</dbReference>
<dbReference type="InterPro" id="IPR005225">
    <property type="entry name" value="Small_GTP-bd"/>
</dbReference>
<comment type="subcellular location">
    <subcellularLocation>
        <location evidence="7">Cytoplasm</location>
    </subcellularLocation>
</comment>
<reference evidence="10 11" key="1">
    <citation type="submission" date="2020-08" db="EMBL/GenBank/DDBJ databases">
        <title>Sequencing the genomes of 1000 actinobacteria strains.</title>
        <authorList>
            <person name="Klenk H.-P."/>
        </authorList>
    </citation>
    <scope>NUCLEOTIDE SEQUENCE [LARGE SCALE GENOMIC DNA]</scope>
    <source>
        <strain evidence="10 11">DSM 46887</strain>
    </source>
</reference>
<dbReference type="Pfam" id="PF14492">
    <property type="entry name" value="EFG_III"/>
    <property type="match status" value="1"/>
</dbReference>
<comment type="similarity">
    <text evidence="1 7">Belongs to the TRAFAC class translation factor GTPase superfamily. Classic translation factor GTPase family. EF-G/EF-2 subfamily.</text>
</comment>
<accession>A0A7W9IF73</accession>
<dbReference type="NCBIfam" id="NF009381">
    <property type="entry name" value="PRK12740.1-5"/>
    <property type="match status" value="1"/>
</dbReference>
<dbReference type="InterPro" id="IPR027417">
    <property type="entry name" value="P-loop_NTPase"/>
</dbReference>
<dbReference type="InterPro" id="IPR000640">
    <property type="entry name" value="EFG_V-like"/>
</dbReference>
<keyword evidence="11" id="KW-1185">Reference proteome</keyword>
<dbReference type="InterPro" id="IPR047872">
    <property type="entry name" value="EFG_IV"/>
</dbReference>
<dbReference type="HAMAP" id="MF_00054_B">
    <property type="entry name" value="EF_G_EF_2_B"/>
    <property type="match status" value="1"/>
</dbReference>
<organism evidence="10 11">
    <name type="scientific">Streptosporangium becharense</name>
    <dbReference type="NCBI Taxonomy" id="1816182"/>
    <lineage>
        <taxon>Bacteria</taxon>
        <taxon>Bacillati</taxon>
        <taxon>Actinomycetota</taxon>
        <taxon>Actinomycetes</taxon>
        <taxon>Streptosporangiales</taxon>
        <taxon>Streptosporangiaceae</taxon>
        <taxon>Streptosporangium</taxon>
    </lineage>
</organism>
<dbReference type="FunFam" id="3.30.70.870:FF:000001">
    <property type="entry name" value="Elongation factor G"/>
    <property type="match status" value="1"/>
</dbReference>
<dbReference type="InterPro" id="IPR035649">
    <property type="entry name" value="EFG_V"/>
</dbReference>
<dbReference type="FunFam" id="2.40.30.10:FF:000006">
    <property type="entry name" value="Elongation factor G"/>
    <property type="match status" value="1"/>
</dbReference>
<evidence type="ECO:0000256" key="5">
    <source>
        <dbReference type="ARBA" id="ARBA00023134"/>
    </source>
</evidence>
<dbReference type="PANTHER" id="PTHR43261:SF1">
    <property type="entry name" value="RIBOSOME-RELEASING FACTOR 2, MITOCHONDRIAL"/>
    <property type="match status" value="1"/>
</dbReference>
<dbReference type="SUPFAM" id="SSF52540">
    <property type="entry name" value="P-loop containing nucleoside triphosphate hydrolases"/>
    <property type="match status" value="1"/>
</dbReference>
<evidence type="ECO:0000256" key="1">
    <source>
        <dbReference type="ARBA" id="ARBA00005870"/>
    </source>
</evidence>
<dbReference type="PANTHER" id="PTHR43261">
    <property type="entry name" value="TRANSLATION ELONGATION FACTOR G-RELATED"/>
    <property type="match status" value="1"/>
</dbReference>
<dbReference type="InterPro" id="IPR035647">
    <property type="entry name" value="EFG_III/V"/>
</dbReference>
<dbReference type="InterPro" id="IPR031157">
    <property type="entry name" value="G_TR_CS"/>
</dbReference>
<keyword evidence="7" id="KW-0963">Cytoplasm</keyword>
<evidence type="ECO:0000313" key="10">
    <source>
        <dbReference type="EMBL" id="MBB5819615.1"/>
    </source>
</evidence>
<dbReference type="NCBIfam" id="NF009379">
    <property type="entry name" value="PRK12740.1-3"/>
    <property type="match status" value="1"/>
</dbReference>
<dbReference type="PROSITE" id="PS51722">
    <property type="entry name" value="G_TR_2"/>
    <property type="match status" value="1"/>
</dbReference>
<name>A0A7W9IF73_9ACTN</name>
<dbReference type="SMART" id="SM00838">
    <property type="entry name" value="EFG_C"/>
    <property type="match status" value="1"/>
</dbReference>
<evidence type="ECO:0000256" key="2">
    <source>
        <dbReference type="ARBA" id="ARBA00022741"/>
    </source>
</evidence>
<evidence type="ECO:0000256" key="3">
    <source>
        <dbReference type="ARBA" id="ARBA00022768"/>
    </source>
</evidence>
<dbReference type="Gene3D" id="3.30.70.240">
    <property type="match status" value="1"/>
</dbReference>
<dbReference type="GO" id="GO:0003746">
    <property type="term" value="F:translation elongation factor activity"/>
    <property type="evidence" value="ECO:0007669"/>
    <property type="project" value="UniProtKB-UniRule"/>
</dbReference>
<dbReference type="InterPro" id="IPR000795">
    <property type="entry name" value="T_Tr_GTP-bd_dom"/>
</dbReference>
<dbReference type="InterPro" id="IPR005517">
    <property type="entry name" value="Transl_elong_EFG/EF2_IV"/>
</dbReference>
<feature type="binding site" evidence="7">
    <location>
        <begin position="137"/>
        <end position="140"/>
    </location>
    <ligand>
        <name>GTP</name>
        <dbReference type="ChEBI" id="CHEBI:37565"/>
    </ligand>
</feature>
<proteinExistence type="inferred from homology"/>
<dbReference type="InterPro" id="IPR020568">
    <property type="entry name" value="Ribosomal_Su5_D2-typ_SF"/>
</dbReference>
<dbReference type="Gene3D" id="3.30.70.870">
    <property type="entry name" value="Elongation Factor G (Translational Gtpase), domain 3"/>
    <property type="match status" value="1"/>
</dbReference>
<evidence type="ECO:0000259" key="9">
    <source>
        <dbReference type="PROSITE" id="PS51722"/>
    </source>
</evidence>
<dbReference type="GO" id="GO:0032790">
    <property type="term" value="P:ribosome disassembly"/>
    <property type="evidence" value="ECO:0007669"/>
    <property type="project" value="TreeGrafter"/>
</dbReference>
<dbReference type="InterPro" id="IPR004161">
    <property type="entry name" value="EFTu-like_2"/>
</dbReference>
<keyword evidence="3 7" id="KW-0251">Elongation factor</keyword>
<dbReference type="SUPFAM" id="SSF54211">
    <property type="entry name" value="Ribosomal protein S5 domain 2-like"/>
    <property type="match status" value="1"/>
</dbReference>
<dbReference type="GO" id="GO:0005737">
    <property type="term" value="C:cytoplasm"/>
    <property type="evidence" value="ECO:0007669"/>
    <property type="project" value="UniProtKB-SubCell"/>
</dbReference>
<dbReference type="Gene3D" id="3.30.230.10">
    <property type="match status" value="1"/>
</dbReference>
<keyword evidence="4 7" id="KW-0648">Protein biosynthesis</keyword>
<dbReference type="Gene3D" id="3.40.50.300">
    <property type="entry name" value="P-loop containing nucleotide triphosphate hydrolases"/>
    <property type="match status" value="1"/>
</dbReference>
<dbReference type="Gene3D" id="2.40.30.10">
    <property type="entry name" value="Translation factors"/>
    <property type="match status" value="1"/>
</dbReference>
<evidence type="ECO:0000313" key="11">
    <source>
        <dbReference type="Proteomes" id="UP000540685"/>
    </source>
</evidence>
<gene>
    <name evidence="7" type="primary">fusA</name>
    <name evidence="10" type="ORF">F4562_002677</name>
</gene>
<dbReference type="PROSITE" id="PS00301">
    <property type="entry name" value="G_TR_1"/>
    <property type="match status" value="1"/>
</dbReference>
<dbReference type="AlphaFoldDB" id="A0A7W9IF73"/>
<dbReference type="CDD" id="cd04088">
    <property type="entry name" value="EFG_mtEFG_II"/>
    <property type="match status" value="1"/>
</dbReference>
<dbReference type="InterPro" id="IPR041095">
    <property type="entry name" value="EFG_II"/>
</dbReference>
<dbReference type="SUPFAM" id="SSF50447">
    <property type="entry name" value="Translation proteins"/>
    <property type="match status" value="1"/>
</dbReference>
<dbReference type="InterPro" id="IPR009022">
    <property type="entry name" value="EFG_III"/>
</dbReference>
<comment type="function">
    <text evidence="6 7">Catalyzes the GTP-dependent ribosomal translocation step during translation elongation. During this step, the ribosome changes from the pre-translocational (PRE) to the post-translocational (POST) state as the newly formed A-site-bound peptidyl-tRNA and P-site-bound deacylated tRNA move to the P and E sites, respectively. Catalyzes the coordinated movement of the two tRNA molecules, the mRNA and conformational changes in the ribosome.</text>
</comment>
<evidence type="ECO:0000256" key="4">
    <source>
        <dbReference type="ARBA" id="ARBA00022917"/>
    </source>
</evidence>
<dbReference type="PRINTS" id="PR00315">
    <property type="entry name" value="ELONGATNFCT"/>
</dbReference>
<dbReference type="InterPro" id="IPR009000">
    <property type="entry name" value="Transl_B-barrel_sf"/>
</dbReference>
<dbReference type="Pfam" id="PF03144">
    <property type="entry name" value="GTP_EFTU_D2"/>
    <property type="match status" value="1"/>
</dbReference>
<dbReference type="SUPFAM" id="SSF54980">
    <property type="entry name" value="EF-G C-terminal domain-like"/>
    <property type="match status" value="2"/>
</dbReference>
<feature type="domain" description="Tr-type G" evidence="9">
    <location>
        <begin position="10"/>
        <end position="286"/>
    </location>
</feature>
<dbReference type="Pfam" id="PF00009">
    <property type="entry name" value="GTP_EFTU"/>
    <property type="match status" value="1"/>
</dbReference>
<dbReference type="GO" id="GO:0003924">
    <property type="term" value="F:GTPase activity"/>
    <property type="evidence" value="ECO:0007669"/>
    <property type="project" value="InterPro"/>
</dbReference>
<dbReference type="Pfam" id="PF00679">
    <property type="entry name" value="EFG_C"/>
    <property type="match status" value="1"/>
</dbReference>
<keyword evidence="5 7" id="KW-0342">GTP-binding</keyword>
<sequence>MATTTALDLAKVRNIGIMAHIDAGKTTTTERILFYTGINYKIGEVHEGAATMDWMEQEQERGITITSAATTCEWLGHTINIIDTPGHVDFTIEVERSLRVLDGAVAVFDGVAGVEPQSETVWRQADRYGVPRICFVNKMDRVGAEFHRCVDMMVSRLNATPAVIQLPWGVEAGFKGVIDLVKMKGLLWSAEAAKGEMYEIVDIPAEYAEAAREWRDKLVETVSENDDELMELFLEGVEPTEEQLVAAIRRATLASSINPVLTGTAFKNKGVQPLLDAIVAYLPAPTDIPAFKGHAVNNEEEVVERHADPEEPFAALAFKIMSDPHLGKLTYIRIYSGTLESGSTVTNSVKGRKERIGKIYQMHANKREERPSAHAGQIVAVMGLKDTTTGDTLCDPGSPVVLESMTFPAPVINVAIEPKTKGDQEKLSTAIQRLAEEDPSFQVRRDEETGQTVIWGMGELHLEILVDRMRREFKVEANVGRPQVAYRETIRRKVEKVEYTHKKQTGGSGQFGRVIINLEPLGEGNDGYEFVNAVSGGRIPREYIPSVDAGCQEAAEFGVLAGYPLVGVKVTLLDGAYHEVDSSEMAFKIAGSMAFKEAARRADAVILEPIVAVEVTTPEDYMGDVIGDLNSRRGQIQAMDERSGARIVKALVPLSEMFGYVGDLRSKTQGRASYSMQFDSYAEVPAHIAKEIVAKVRGE</sequence>
<dbReference type="FunFam" id="3.30.230.10:FF:000003">
    <property type="entry name" value="Elongation factor G"/>
    <property type="match status" value="1"/>
</dbReference>
<dbReference type="GO" id="GO:0005525">
    <property type="term" value="F:GTP binding"/>
    <property type="evidence" value="ECO:0007669"/>
    <property type="project" value="UniProtKB-UniRule"/>
</dbReference>
<dbReference type="EMBL" id="JACHMP010000001">
    <property type="protein sequence ID" value="MBB5819615.1"/>
    <property type="molecule type" value="Genomic_DNA"/>
</dbReference>
<dbReference type="InterPro" id="IPR014721">
    <property type="entry name" value="Ribsml_uS5_D2-typ_fold_subgr"/>
</dbReference>
<protein>
    <recommendedName>
        <fullName evidence="7 8">Elongation factor G</fullName>
        <shortName evidence="7">EF-G</shortName>
    </recommendedName>
</protein>
<dbReference type="SMART" id="SM00889">
    <property type="entry name" value="EFG_IV"/>
    <property type="match status" value="1"/>
</dbReference>
<dbReference type="CDD" id="cd01886">
    <property type="entry name" value="EF-G"/>
    <property type="match status" value="1"/>
</dbReference>
<evidence type="ECO:0000256" key="8">
    <source>
        <dbReference type="NCBIfam" id="TIGR00484"/>
    </source>
</evidence>
<dbReference type="Pfam" id="PF03764">
    <property type="entry name" value="EFG_IV"/>
    <property type="match status" value="1"/>
</dbReference>
<dbReference type="NCBIfam" id="TIGR00484">
    <property type="entry name" value="EF-G"/>
    <property type="match status" value="1"/>
</dbReference>
<feature type="binding site" evidence="7">
    <location>
        <begin position="19"/>
        <end position="26"/>
    </location>
    <ligand>
        <name>GTP</name>
        <dbReference type="ChEBI" id="CHEBI:37565"/>
    </ligand>
</feature>
<evidence type="ECO:0000256" key="7">
    <source>
        <dbReference type="HAMAP-Rule" id="MF_00054"/>
    </source>
</evidence>
<dbReference type="FunFam" id="3.40.50.300:FF:000029">
    <property type="entry name" value="Elongation factor G"/>
    <property type="match status" value="1"/>
</dbReference>
<dbReference type="CDD" id="cd01434">
    <property type="entry name" value="EFG_mtEFG1_IV"/>
    <property type="match status" value="1"/>
</dbReference>